<dbReference type="Gene3D" id="1.10.10.10">
    <property type="entry name" value="Winged helix-like DNA-binding domain superfamily/Winged helix DNA-binding domain"/>
    <property type="match status" value="1"/>
</dbReference>
<evidence type="ECO:0000313" key="4">
    <source>
        <dbReference type="Proteomes" id="UP000677913"/>
    </source>
</evidence>
<accession>A0A8J7WKP2</accession>
<comment type="caution">
    <text evidence="3">The sequence shown here is derived from an EMBL/GenBank/DDBJ whole genome shotgun (WGS) entry which is preliminary data.</text>
</comment>
<sequence length="427" mass="43815">MAAGAAGATQDEVRRHNVSTLLRYVHVHGPTSRAELTAAMQLNRSTIGALTADLTSAGLVREELPARGAGAGAGRPSLVVVPRSERVYVLAFDIGVDYLIAARVGLGGAILDRRELYRPRGDYALDDVVAHLGRFTGEMLSRAGADTVCVGIGAAIAGVVRESDGLVRFAPNLGWVDAPLGQTLQTVLAHYGIHAPVAVGNDADLGALAEHVRGAAAGATDAVYLTGEVGVGAGIIVGGEPLRGAGGYGGELGHMVVNPAGRLCRCGARGCWETEIGEKAILDAAGHPDGPRSTVPAVVTAAAGGDPRAAAAIRHVGEWLGIGVGNLVNIFNPEVVVFGGLLRDILPAVEQQLRTTLRTSGLVAPREQVRLVSPGLGPDSTLVGAAERAFGPLLSDPPGALARQPAGQREDRVEGRMISAGRRPLGD</sequence>
<dbReference type="PANTHER" id="PTHR18964">
    <property type="entry name" value="ROK (REPRESSOR, ORF, KINASE) FAMILY"/>
    <property type="match status" value="1"/>
</dbReference>
<dbReference type="SUPFAM" id="SSF53067">
    <property type="entry name" value="Actin-like ATPase domain"/>
    <property type="match status" value="1"/>
</dbReference>
<dbReference type="AlphaFoldDB" id="A0A8J7WKP2"/>
<dbReference type="Gene3D" id="3.30.420.40">
    <property type="match status" value="2"/>
</dbReference>
<comment type="similarity">
    <text evidence="1">Belongs to the ROK (NagC/XylR) family.</text>
</comment>
<dbReference type="Proteomes" id="UP000677913">
    <property type="component" value="Unassembled WGS sequence"/>
</dbReference>
<evidence type="ECO:0000256" key="2">
    <source>
        <dbReference type="SAM" id="MobiDB-lite"/>
    </source>
</evidence>
<keyword evidence="4" id="KW-1185">Reference proteome</keyword>
<dbReference type="InterPro" id="IPR036388">
    <property type="entry name" value="WH-like_DNA-bd_sf"/>
</dbReference>
<dbReference type="InterPro" id="IPR043129">
    <property type="entry name" value="ATPase_NBD"/>
</dbReference>
<name>A0A8J7WKP2_9ACTN</name>
<dbReference type="EMBL" id="JAGSXH010000020">
    <property type="protein sequence ID" value="MBS2963078.1"/>
    <property type="molecule type" value="Genomic_DNA"/>
</dbReference>
<dbReference type="InterPro" id="IPR036390">
    <property type="entry name" value="WH_DNA-bd_sf"/>
</dbReference>
<dbReference type="PANTHER" id="PTHR18964:SF149">
    <property type="entry name" value="BIFUNCTIONAL UDP-N-ACETYLGLUCOSAMINE 2-EPIMERASE_N-ACETYLMANNOSAMINE KINASE"/>
    <property type="match status" value="1"/>
</dbReference>
<evidence type="ECO:0000256" key="1">
    <source>
        <dbReference type="ARBA" id="ARBA00006479"/>
    </source>
</evidence>
<feature type="region of interest" description="Disordered" evidence="2">
    <location>
        <begin position="394"/>
        <end position="427"/>
    </location>
</feature>
<dbReference type="InterPro" id="IPR000600">
    <property type="entry name" value="ROK"/>
</dbReference>
<dbReference type="SUPFAM" id="SSF46785">
    <property type="entry name" value="Winged helix' DNA-binding domain"/>
    <property type="match status" value="1"/>
</dbReference>
<reference evidence="3" key="1">
    <citation type="submission" date="2021-04" db="EMBL/GenBank/DDBJ databases">
        <title>Genome based classification of Actinospica acidithermotolerans sp. nov., an actinobacterium isolated from an Indonesian hot spring.</title>
        <authorList>
            <person name="Kusuma A.B."/>
            <person name="Putra K.E."/>
            <person name="Nafisah S."/>
            <person name="Loh J."/>
            <person name="Nouioui I."/>
            <person name="Goodfellow M."/>
        </authorList>
    </citation>
    <scope>NUCLEOTIDE SEQUENCE</scope>
    <source>
        <strain evidence="3">DSM 45618</strain>
    </source>
</reference>
<gene>
    <name evidence="3" type="ORF">KGA66_08485</name>
</gene>
<protein>
    <submittedName>
        <fullName evidence="3">ROK family protein</fullName>
    </submittedName>
</protein>
<evidence type="ECO:0000313" key="3">
    <source>
        <dbReference type="EMBL" id="MBS2963078.1"/>
    </source>
</evidence>
<dbReference type="Pfam" id="PF00480">
    <property type="entry name" value="ROK"/>
    <property type="match status" value="1"/>
</dbReference>
<organism evidence="3 4">
    <name type="scientific">Actinocrinis puniceicyclus</name>
    <dbReference type="NCBI Taxonomy" id="977794"/>
    <lineage>
        <taxon>Bacteria</taxon>
        <taxon>Bacillati</taxon>
        <taxon>Actinomycetota</taxon>
        <taxon>Actinomycetes</taxon>
        <taxon>Catenulisporales</taxon>
        <taxon>Actinospicaceae</taxon>
        <taxon>Actinocrinis</taxon>
    </lineage>
</organism>
<proteinExistence type="inferred from homology"/>